<dbReference type="EMBL" id="BMAT01009626">
    <property type="protein sequence ID" value="GFS10137.1"/>
    <property type="molecule type" value="Genomic_DNA"/>
</dbReference>
<dbReference type="Proteomes" id="UP000762676">
    <property type="component" value="Unassembled WGS sequence"/>
</dbReference>
<evidence type="ECO:0000313" key="2">
    <source>
        <dbReference type="Proteomes" id="UP000762676"/>
    </source>
</evidence>
<organism evidence="1 2">
    <name type="scientific">Elysia marginata</name>
    <dbReference type="NCBI Taxonomy" id="1093978"/>
    <lineage>
        <taxon>Eukaryota</taxon>
        <taxon>Metazoa</taxon>
        <taxon>Spiralia</taxon>
        <taxon>Lophotrochozoa</taxon>
        <taxon>Mollusca</taxon>
        <taxon>Gastropoda</taxon>
        <taxon>Heterobranchia</taxon>
        <taxon>Euthyneura</taxon>
        <taxon>Panpulmonata</taxon>
        <taxon>Sacoglossa</taxon>
        <taxon>Placobranchoidea</taxon>
        <taxon>Plakobranchidae</taxon>
        <taxon>Elysia</taxon>
    </lineage>
</organism>
<sequence length="128" mass="14209">MIKGIAFKIFTFSQVPKSKATFIPHNLCPHTRLAILSFCIIDKNFLPLTPNHFHLKHTPPLLPLKPVTFLIHLRLVFHAKSQFSMPNHGDARSNDNLVALICDAVNDLLIDPGLVLITPGDCASSSDF</sequence>
<name>A0AAV4IMZ0_9GAST</name>
<comment type="caution">
    <text evidence="1">The sequence shown here is derived from an EMBL/GenBank/DDBJ whole genome shotgun (WGS) entry which is preliminary data.</text>
</comment>
<keyword evidence="2" id="KW-1185">Reference proteome</keyword>
<accession>A0AAV4IMZ0</accession>
<evidence type="ECO:0000313" key="1">
    <source>
        <dbReference type="EMBL" id="GFS10137.1"/>
    </source>
</evidence>
<gene>
    <name evidence="1" type="ORF">ElyMa_004800300</name>
</gene>
<reference evidence="1 2" key="1">
    <citation type="journal article" date="2021" name="Elife">
        <title>Chloroplast acquisition without the gene transfer in kleptoplastic sea slugs, Plakobranchus ocellatus.</title>
        <authorList>
            <person name="Maeda T."/>
            <person name="Takahashi S."/>
            <person name="Yoshida T."/>
            <person name="Shimamura S."/>
            <person name="Takaki Y."/>
            <person name="Nagai Y."/>
            <person name="Toyoda A."/>
            <person name="Suzuki Y."/>
            <person name="Arimoto A."/>
            <person name="Ishii H."/>
            <person name="Satoh N."/>
            <person name="Nishiyama T."/>
            <person name="Hasebe M."/>
            <person name="Maruyama T."/>
            <person name="Minagawa J."/>
            <person name="Obokata J."/>
            <person name="Shigenobu S."/>
        </authorList>
    </citation>
    <scope>NUCLEOTIDE SEQUENCE [LARGE SCALE GENOMIC DNA]</scope>
</reference>
<protein>
    <submittedName>
        <fullName evidence="1">Uncharacterized protein</fullName>
    </submittedName>
</protein>
<dbReference type="AlphaFoldDB" id="A0AAV4IMZ0"/>
<proteinExistence type="predicted"/>